<evidence type="ECO:0000256" key="1">
    <source>
        <dbReference type="SAM" id="MobiDB-lite"/>
    </source>
</evidence>
<reference evidence="3" key="2">
    <citation type="submission" date="2022-09" db="EMBL/GenBank/DDBJ databases">
        <title>Biosynthetic gene clusters of Dactylosporangioum fulvum.</title>
        <authorList>
            <person name="Caradec T."/>
        </authorList>
    </citation>
    <scope>NUCLEOTIDE SEQUENCE</scope>
    <source>
        <strain evidence="3">NRRL B-16292</strain>
    </source>
</reference>
<evidence type="ECO:0000256" key="2">
    <source>
        <dbReference type="SAM" id="Phobius"/>
    </source>
</evidence>
<keyword evidence="2" id="KW-1133">Transmembrane helix</keyword>
<organism evidence="3 4">
    <name type="scientific">Dactylosporangium fulvum</name>
    <dbReference type="NCBI Taxonomy" id="53359"/>
    <lineage>
        <taxon>Bacteria</taxon>
        <taxon>Bacillati</taxon>
        <taxon>Actinomycetota</taxon>
        <taxon>Actinomycetes</taxon>
        <taxon>Micromonosporales</taxon>
        <taxon>Micromonosporaceae</taxon>
        <taxon>Dactylosporangium</taxon>
    </lineage>
</organism>
<keyword evidence="2" id="KW-0812">Transmembrane</keyword>
<keyword evidence="2" id="KW-0472">Membrane</keyword>
<dbReference type="Proteomes" id="UP001059617">
    <property type="component" value="Chromosome"/>
</dbReference>
<name>A0ABY5VQR8_9ACTN</name>
<evidence type="ECO:0000313" key="4">
    <source>
        <dbReference type="Proteomes" id="UP001059617"/>
    </source>
</evidence>
<feature type="compositionally biased region" description="Basic and acidic residues" evidence="1">
    <location>
        <begin position="1"/>
        <end position="12"/>
    </location>
</feature>
<keyword evidence="4" id="KW-1185">Reference proteome</keyword>
<feature type="transmembrane region" description="Helical" evidence="2">
    <location>
        <begin position="82"/>
        <end position="108"/>
    </location>
</feature>
<feature type="region of interest" description="Disordered" evidence="1">
    <location>
        <begin position="1"/>
        <end position="29"/>
    </location>
</feature>
<evidence type="ECO:0000313" key="3">
    <source>
        <dbReference type="EMBL" id="UWP79154.1"/>
    </source>
</evidence>
<proteinExistence type="predicted"/>
<reference evidence="3" key="1">
    <citation type="submission" date="2021-04" db="EMBL/GenBank/DDBJ databases">
        <authorList>
            <person name="Hartkoorn R.C."/>
            <person name="Beaudoing E."/>
            <person name="Hot D."/>
        </authorList>
    </citation>
    <scope>NUCLEOTIDE SEQUENCE</scope>
    <source>
        <strain evidence="3">NRRL B-16292</strain>
    </source>
</reference>
<accession>A0ABY5VQR8</accession>
<protein>
    <submittedName>
        <fullName evidence="3">Uncharacterized protein</fullName>
    </submittedName>
</protein>
<gene>
    <name evidence="3" type="ORF">Dfulv_28755</name>
</gene>
<sequence length="110" mass="11776">MGRGRYEHDHRLAGPAGAERPAPWVGSRNTPGQLVATARRRHFAYLDRYIDRLPDADPCRTIRERKVPEAAPRRVVEVGSGIALAVGIALATASGLILAAACGLGLLARL</sequence>
<dbReference type="EMBL" id="CP073720">
    <property type="protein sequence ID" value="UWP79154.1"/>
    <property type="molecule type" value="Genomic_DNA"/>
</dbReference>
<dbReference type="RefSeq" id="WP_259856701.1">
    <property type="nucleotide sequence ID" value="NZ_BAAAST010000153.1"/>
</dbReference>